<dbReference type="Gene3D" id="3.40.50.1110">
    <property type="entry name" value="SGNH hydrolase"/>
    <property type="match status" value="1"/>
</dbReference>
<dbReference type="Proteomes" id="UP000297391">
    <property type="component" value="Unassembled WGS sequence"/>
</dbReference>
<dbReference type="GO" id="GO:0016788">
    <property type="term" value="F:hydrolase activity, acting on ester bonds"/>
    <property type="evidence" value="ECO:0007669"/>
    <property type="project" value="UniProtKB-ARBA"/>
</dbReference>
<comment type="caution">
    <text evidence="1">The sequence shown here is derived from an EMBL/GenBank/DDBJ whole genome shotgun (WGS) entry which is preliminary data.</text>
</comment>
<dbReference type="AlphaFoldDB" id="A0A4Z0ACF3"/>
<dbReference type="EMBL" id="QUZU01000062">
    <property type="protein sequence ID" value="TFY84496.1"/>
    <property type="molecule type" value="Genomic_DNA"/>
</dbReference>
<dbReference type="InterPro" id="IPR036514">
    <property type="entry name" value="SGNH_hydro_sf"/>
</dbReference>
<organism evidence="1 2">
    <name type="scientific">Pseudomonas kairouanensis</name>
    <dbReference type="NCBI Taxonomy" id="2293832"/>
    <lineage>
        <taxon>Bacteria</taxon>
        <taxon>Pseudomonadati</taxon>
        <taxon>Pseudomonadota</taxon>
        <taxon>Gammaproteobacteria</taxon>
        <taxon>Pseudomonadales</taxon>
        <taxon>Pseudomonadaceae</taxon>
        <taxon>Pseudomonas</taxon>
    </lineage>
</organism>
<name>A0A4Z0ACF3_9PSED</name>
<gene>
    <name evidence="1" type="ORF">DYL59_29050</name>
</gene>
<protein>
    <submittedName>
        <fullName evidence="1">SGNH/GDSL hydrolase family protein</fullName>
    </submittedName>
</protein>
<keyword evidence="1" id="KW-0378">Hydrolase</keyword>
<dbReference type="RefSeq" id="WP_135292233.1">
    <property type="nucleotide sequence ID" value="NZ_QUZU01000062.1"/>
</dbReference>
<proteinExistence type="predicted"/>
<evidence type="ECO:0000313" key="2">
    <source>
        <dbReference type="Proteomes" id="UP000297391"/>
    </source>
</evidence>
<reference evidence="1 2" key="1">
    <citation type="journal article" date="2019" name="Syst. Appl. Microbiol.">
        <title>New species of pathogenic Pseudomonas isolated from citrus in Tunisia: Proposal of Pseudomonas kairouanensis sp. nov. and Pseudomonas nabeulensis sp. nov.</title>
        <authorList>
            <person name="Oueslati M."/>
            <person name="Mulet M."/>
            <person name="Gomila M."/>
            <person name="Berge O."/>
            <person name="Hajlaoui M.R."/>
            <person name="Lalucat J."/>
            <person name="Sadfi-Zouaoui N."/>
            <person name="Garcia-Valdes E."/>
        </authorList>
    </citation>
    <scope>NUCLEOTIDE SEQUENCE [LARGE SCALE GENOMIC DNA]</scope>
    <source>
        <strain evidence="1 2">KC12</strain>
    </source>
</reference>
<evidence type="ECO:0000313" key="1">
    <source>
        <dbReference type="EMBL" id="TFY84496.1"/>
    </source>
</evidence>
<dbReference type="SUPFAM" id="SSF52266">
    <property type="entry name" value="SGNH hydrolase"/>
    <property type="match status" value="1"/>
</dbReference>
<accession>A0A4Z0ACF3</accession>
<dbReference type="OrthoDB" id="6950575at2"/>
<sequence>MTARTTLTPQMAEYEQKFTDSGEVRWLPYLMYFHPTDHSSPVVNTDAYGFRYSESLGTSYSVVDGGKSSGPVRLLAGSSTVFGIGASADSWTLASRLTHNDTRAQRWINFGGRSFNSIQEVVLFILNRHHLPKVDEIVLFSGFNNLGLARQPQAYRGEHGAFFNCHQFFDALAPQQPAASSWSLSNLFAKPQQEPEPPAPPSMQEQIEYAANLTLQHLDIWRALAADMGAKLTFILQPLAGWVRETGSREEEQLFAELDKLGNFTEVYGDILQASVREAYALRLREGAQAMGVKFVDITPLLAEALGPQDWQFVDRIHFTDAGNDLVSKLILDVTR</sequence>
<keyword evidence="2" id="KW-1185">Reference proteome</keyword>